<proteinExistence type="predicted"/>
<sequence>MVLLCPAAVCLSTLENSAPQHSALQRLNRVLPASPYAKSPSLRCQDTRGVIETAGQKGSLRLIGFHWIGRGKCHSIHSPSVHGYKQHGHRAFQLV</sequence>
<dbReference type="AlphaFoldDB" id="A0A6A5EA32"/>
<reference evidence="1 2" key="1">
    <citation type="submission" date="2019-06" db="EMBL/GenBank/DDBJ databases">
        <title>A chromosome-scale genome assembly of the European perch, Perca fluviatilis.</title>
        <authorList>
            <person name="Roques C."/>
            <person name="Zahm M."/>
            <person name="Cabau C."/>
            <person name="Klopp C."/>
            <person name="Bouchez O."/>
            <person name="Donnadieu C."/>
            <person name="Kuhl H."/>
            <person name="Gislard M."/>
            <person name="Guendouz S."/>
            <person name="Journot L."/>
            <person name="Haffray P."/>
            <person name="Bestin A."/>
            <person name="Morvezen R."/>
            <person name="Feron R."/>
            <person name="Wen M."/>
            <person name="Jouanno E."/>
            <person name="Herpin A."/>
            <person name="Schartl M."/>
            <person name="Postlethwait J."/>
            <person name="Schaerlinger B."/>
            <person name="Chardard D."/>
            <person name="Lecocq T."/>
            <person name="Poncet C."/>
            <person name="Jaffrelo L."/>
            <person name="Lampietro C."/>
            <person name="Guiguen Y."/>
        </authorList>
    </citation>
    <scope>NUCLEOTIDE SEQUENCE [LARGE SCALE GENOMIC DNA]</scope>
    <source>
        <tissue evidence="1">Blood</tissue>
    </source>
</reference>
<dbReference type="Proteomes" id="UP000465112">
    <property type="component" value="Chromosome 17"/>
</dbReference>
<gene>
    <name evidence="1" type="ORF">PFLUV_G00202560</name>
</gene>
<protein>
    <submittedName>
        <fullName evidence="1">Uncharacterized protein</fullName>
    </submittedName>
</protein>
<accession>A0A6A5EA32</accession>
<dbReference type="EMBL" id="VHII01000017">
    <property type="protein sequence ID" value="KAF1377610.1"/>
    <property type="molecule type" value="Genomic_DNA"/>
</dbReference>
<evidence type="ECO:0000313" key="1">
    <source>
        <dbReference type="EMBL" id="KAF1377610.1"/>
    </source>
</evidence>
<evidence type="ECO:0000313" key="2">
    <source>
        <dbReference type="Proteomes" id="UP000465112"/>
    </source>
</evidence>
<comment type="caution">
    <text evidence="1">The sequence shown here is derived from an EMBL/GenBank/DDBJ whole genome shotgun (WGS) entry which is preliminary data.</text>
</comment>
<name>A0A6A5EA32_PERFL</name>
<organism evidence="1 2">
    <name type="scientific">Perca fluviatilis</name>
    <name type="common">European perch</name>
    <dbReference type="NCBI Taxonomy" id="8168"/>
    <lineage>
        <taxon>Eukaryota</taxon>
        <taxon>Metazoa</taxon>
        <taxon>Chordata</taxon>
        <taxon>Craniata</taxon>
        <taxon>Vertebrata</taxon>
        <taxon>Euteleostomi</taxon>
        <taxon>Actinopterygii</taxon>
        <taxon>Neopterygii</taxon>
        <taxon>Teleostei</taxon>
        <taxon>Neoteleostei</taxon>
        <taxon>Acanthomorphata</taxon>
        <taxon>Eupercaria</taxon>
        <taxon>Perciformes</taxon>
        <taxon>Percoidei</taxon>
        <taxon>Percidae</taxon>
        <taxon>Percinae</taxon>
        <taxon>Perca</taxon>
    </lineage>
</organism>
<keyword evidence="2" id="KW-1185">Reference proteome</keyword>